<dbReference type="Proteomes" id="UP001163835">
    <property type="component" value="Unassembled WGS sequence"/>
</dbReference>
<comment type="caution">
    <text evidence="1">The sequence shown here is derived from an EMBL/GenBank/DDBJ whole genome shotgun (WGS) entry which is preliminary data.</text>
</comment>
<protein>
    <submittedName>
        <fullName evidence="1">MFS Git1p-like glycerophosphoinositol permease</fullName>
    </submittedName>
</protein>
<accession>A0ACC1U5A1</accession>
<sequence>MANSILTYSSNFPVSESQLVISEEQATVKIKTEPKFKSKQEKLSSTFTIAAAGLGLISDGYQNNLMTMANVVFKNIYGTDYSSIVSTRVSNALLVGAILGQVFVGLICDRIGRKVALFATTALIVFGAILATAAHASTPAGLFWFLTVARGITGVGVGGEYPAGSTSASEAANERSPKNRGPIFVMVTNFVLSFGGPLAVSVFLIVLCAAGENHLQTVWRVSFGIGIILPLGVFIVRMRMMSTILYKKGRHSHNVPYGLVVKRYWKSLIGTCCAWFLYDFVTFPNGVFSATIISSVIKDSDIKKTAEWQLLLGAIALPGIFVGAWLCNVIGRKNTLMLGFSGYLVFGLTIGCAYDKITSIVPLFVVFYGLMQSSGNMGPGDMMGLVSVESYPTAIRGTCYGISAALGKVGAAVGTQAFTPIETNLGKKWTFIVAAICGVFGILVTYFFIPDMTGVDLTDEDAKFMEYLAVNGWQGRVGEDDDAELTVAAETGSLDEKN</sequence>
<dbReference type="EMBL" id="MU795029">
    <property type="protein sequence ID" value="KAJ3812247.1"/>
    <property type="molecule type" value="Genomic_DNA"/>
</dbReference>
<organism evidence="1 2">
    <name type="scientific">Lentinula aff. lateritia</name>
    <dbReference type="NCBI Taxonomy" id="2804960"/>
    <lineage>
        <taxon>Eukaryota</taxon>
        <taxon>Fungi</taxon>
        <taxon>Dikarya</taxon>
        <taxon>Basidiomycota</taxon>
        <taxon>Agaricomycotina</taxon>
        <taxon>Agaricomycetes</taxon>
        <taxon>Agaricomycetidae</taxon>
        <taxon>Agaricales</taxon>
        <taxon>Marasmiineae</taxon>
        <taxon>Omphalotaceae</taxon>
        <taxon>Lentinula</taxon>
    </lineage>
</organism>
<keyword evidence="2" id="KW-1185">Reference proteome</keyword>
<proteinExistence type="predicted"/>
<evidence type="ECO:0000313" key="1">
    <source>
        <dbReference type="EMBL" id="KAJ3812247.1"/>
    </source>
</evidence>
<evidence type="ECO:0000313" key="2">
    <source>
        <dbReference type="Proteomes" id="UP001163835"/>
    </source>
</evidence>
<name>A0ACC1U5A1_9AGAR</name>
<reference evidence="1" key="1">
    <citation type="submission" date="2022-09" db="EMBL/GenBank/DDBJ databases">
        <title>A Global Phylogenomic Analysis of the Shiitake Genus Lentinula.</title>
        <authorList>
            <consortium name="DOE Joint Genome Institute"/>
            <person name="Sierra-Patev S."/>
            <person name="Min B."/>
            <person name="Naranjo-Ortiz M."/>
            <person name="Looney B."/>
            <person name="Konkel Z."/>
            <person name="Slot J.C."/>
            <person name="Sakamoto Y."/>
            <person name="Steenwyk J.L."/>
            <person name="Rokas A."/>
            <person name="Carro J."/>
            <person name="Camarero S."/>
            <person name="Ferreira P."/>
            <person name="Molpeceres G."/>
            <person name="Ruiz-Duenas F.J."/>
            <person name="Serrano A."/>
            <person name="Henrissat B."/>
            <person name="Drula E."/>
            <person name="Hughes K.W."/>
            <person name="Mata J.L."/>
            <person name="Ishikawa N.K."/>
            <person name="Vargas-Isla R."/>
            <person name="Ushijima S."/>
            <person name="Smith C.A."/>
            <person name="Ahrendt S."/>
            <person name="Andreopoulos W."/>
            <person name="He G."/>
            <person name="Labutti K."/>
            <person name="Lipzen A."/>
            <person name="Ng V."/>
            <person name="Riley R."/>
            <person name="Sandor L."/>
            <person name="Barry K."/>
            <person name="Martinez A.T."/>
            <person name="Xiao Y."/>
            <person name="Gibbons J.G."/>
            <person name="Terashima K."/>
            <person name="Grigoriev I.V."/>
            <person name="Hibbett D.S."/>
        </authorList>
    </citation>
    <scope>NUCLEOTIDE SEQUENCE</scope>
    <source>
        <strain evidence="1">TMI1499</strain>
    </source>
</reference>
<gene>
    <name evidence="1" type="ORF">F5876DRAFT_37791</name>
</gene>